<protein>
    <submittedName>
        <fullName evidence="2">Uncharacterized protein</fullName>
    </submittedName>
</protein>
<accession>A0ABR7MCX4</accession>
<evidence type="ECO:0000313" key="3">
    <source>
        <dbReference type="Proteomes" id="UP000765802"/>
    </source>
</evidence>
<dbReference type="EMBL" id="MBUA01000029">
    <property type="protein sequence ID" value="MBC6492882.1"/>
    <property type="molecule type" value="Genomic_DNA"/>
</dbReference>
<evidence type="ECO:0000256" key="1">
    <source>
        <dbReference type="SAM" id="Phobius"/>
    </source>
</evidence>
<proteinExistence type="predicted"/>
<keyword evidence="3" id="KW-1185">Reference proteome</keyword>
<keyword evidence="1" id="KW-1133">Transmembrane helix</keyword>
<evidence type="ECO:0000313" key="2">
    <source>
        <dbReference type="EMBL" id="MBC6492882.1"/>
    </source>
</evidence>
<comment type="caution">
    <text evidence="2">The sequence shown here is derived from an EMBL/GenBank/DDBJ whole genome shotgun (WGS) entry which is preliminary data.</text>
</comment>
<sequence length="70" mass="8240">MFLCEYITIYILILLALFLISFHDQAQINSGFYGDFEKFAGFGDFGSPKRRKINFVEIDRKTIEKENRLP</sequence>
<name>A0ABR7MCX4_9BACT</name>
<dbReference type="Proteomes" id="UP000765802">
    <property type="component" value="Unassembled WGS sequence"/>
</dbReference>
<gene>
    <name evidence="2" type="ORF">BC349_17630</name>
</gene>
<keyword evidence="1" id="KW-0472">Membrane</keyword>
<organism evidence="2 3">
    <name type="scientific">Flavihumibacter stibioxidans</name>
    <dbReference type="NCBI Taxonomy" id="1834163"/>
    <lineage>
        <taxon>Bacteria</taxon>
        <taxon>Pseudomonadati</taxon>
        <taxon>Bacteroidota</taxon>
        <taxon>Chitinophagia</taxon>
        <taxon>Chitinophagales</taxon>
        <taxon>Chitinophagaceae</taxon>
        <taxon>Flavihumibacter</taxon>
    </lineage>
</organism>
<feature type="transmembrane region" description="Helical" evidence="1">
    <location>
        <begin position="6"/>
        <end position="22"/>
    </location>
</feature>
<keyword evidence="1" id="KW-0812">Transmembrane</keyword>
<reference evidence="2 3" key="1">
    <citation type="submission" date="2016-07" db="EMBL/GenBank/DDBJ databases">
        <title>Genome analysis of Flavihumibacter stibioxidans YS-17.</title>
        <authorList>
            <person name="Shi K."/>
            <person name="Han Y."/>
            <person name="Wang G."/>
        </authorList>
    </citation>
    <scope>NUCLEOTIDE SEQUENCE [LARGE SCALE GENOMIC DNA]</scope>
    <source>
        <strain evidence="2 3">YS-17</strain>
    </source>
</reference>